<dbReference type="PANTHER" id="PTHR46534">
    <property type="entry name" value="IGGFC_BINDING DOMAIN-CONTAINING PROTEIN"/>
    <property type="match status" value="1"/>
</dbReference>
<dbReference type="Pfam" id="PF17517">
    <property type="entry name" value="IgGFc_binding"/>
    <property type="match status" value="1"/>
</dbReference>
<sequence length="1138" mass="123029">EFVCYESTECHGAVVETDLPLRGDCCGGRGLSFSLSGDTCRNCFSMEEFCNDGSEFYVAFFSNVEVAPLFSQASIFVKIDNMEDFQQTVAYSFKSETKEREIGPRSSVELALPPEMRFGDVGETDKGVFIQSMDGAKLSVTAFGAEFSSSDTYQLLPCVYLPSNYEYYAISVAKEIRVLIEEGEEFILPPSGNSAIVFIASGEMTTVTITPSQDVEIIKGTTTPAGTSLEQTLGKGKAVFLSSPEDLTGTRVVSDKPLAFFSGHECGTMPFDLQFCDHMVEQILPTSTWGTEFYTASFMTRSLDRFRALTSRDDNSIRWVCTGENPTSDERSLPTAGNFTEFEIPSNRFCRFTSIYPALLAQFSIGGATSSLFAADPSMTIVPPAGQYKDSYMLNYFSGQIVTNFVNIFLLATPGITTDGVSLDKAPISGTWSGISCEEGNEVCAYGIQVEITGTESGVVTLAHSNPDAKLLGISYSTDIRTSRASHSGMTQKPIALDTVSLSASEYSVEEGSGEVVISISRTGDLLDDITVLFAAGEIPRATSAAIAGEDFTEARRAVLLPAGMTSVTQTVALGPDNIFPGEAKVFEVYLGPAPGAFVSPTALANVTITDSDPPLPVMNITLSQTSYAISESSGYFEIILMKTDGARGPVTVSVTPINGTALASTDFELNQMDITFRISEREKVVPVRIINDDIAERSERFTVMIQPVEGLFRVAVLDNLTTVDIIDDDRMLMAFMPSVESPENESVGGVTESVGMIYVDLVVVKGAIDRNVTVLLMANPQDGDTAFEGEDYEVIERGLTIHPTTTRITVGVDIIDDSTCEDKEVFSLSTSLQSSDDPISIVNDIRITIADADDCLPVVRMTVEPTVVSEAGEIVEVTVSLAGGGGNLPGEVQLGISTVPIQPKDIDSVGVEILTQSEVTLTFEEGSSSRQLQIGVRDNSVYDGGEDRIFAIILSLLYTDFENLNISSDYVEVRITDDEPQPEGIVCNVRGEPRDAPTAEVCCVDLGGMSYEKSIYTIPCIVIGFQETEYEVMERRESYQFTLAVVQGSLAQNLSLTIISTPITAAANDYRVLEPWVPLEENGTGTVRVEISTEPGQEDGPQETFRLTIIEESGVTPKNVFFRGALVTILDQPSDLP</sequence>
<dbReference type="Pfam" id="PF03160">
    <property type="entry name" value="Calx-beta"/>
    <property type="match status" value="5"/>
</dbReference>
<feature type="domain" description="Calx-beta" evidence="4">
    <location>
        <begin position="722"/>
        <end position="832"/>
    </location>
</feature>
<dbReference type="PANTHER" id="PTHR46534:SF1">
    <property type="entry name" value="IGGFC-BINDING PROTEIN N-TERMINAL DOMAIN-CONTAINING PROTEIN"/>
    <property type="match status" value="1"/>
</dbReference>
<evidence type="ECO:0000256" key="1">
    <source>
        <dbReference type="ARBA" id="ARBA00022729"/>
    </source>
</evidence>
<feature type="domain" description="Calx-beta" evidence="4">
    <location>
        <begin position="846"/>
        <end position="956"/>
    </location>
</feature>
<keyword evidence="2" id="KW-0677">Repeat</keyword>
<feature type="non-terminal residue" evidence="5">
    <location>
        <position position="1"/>
    </location>
</feature>
<evidence type="ECO:0000256" key="3">
    <source>
        <dbReference type="ARBA" id="ARBA00022837"/>
    </source>
</evidence>
<dbReference type="Gene3D" id="2.60.40.2030">
    <property type="match status" value="4"/>
</dbReference>
<dbReference type="SUPFAM" id="SSF141072">
    <property type="entry name" value="CalX-like"/>
    <property type="match status" value="4"/>
</dbReference>
<evidence type="ECO:0000256" key="2">
    <source>
        <dbReference type="ARBA" id="ARBA00022737"/>
    </source>
</evidence>
<evidence type="ECO:0000313" key="5">
    <source>
        <dbReference type="EMBL" id="CAI8020181.1"/>
    </source>
</evidence>
<gene>
    <name evidence="5" type="ORF">GBAR_LOCUS12071</name>
</gene>
<proteinExistence type="predicted"/>
<protein>
    <submittedName>
        <fullName evidence="5">Adhesion G-protein coupled receptor V1</fullName>
    </submittedName>
</protein>
<dbReference type="AlphaFoldDB" id="A0AA35S1I6"/>
<dbReference type="GO" id="GO:0016020">
    <property type="term" value="C:membrane"/>
    <property type="evidence" value="ECO:0007669"/>
    <property type="project" value="InterPro"/>
</dbReference>
<keyword evidence="1" id="KW-0732">Signal</keyword>
<keyword evidence="3" id="KW-0106">Calcium</keyword>
<dbReference type="SMART" id="SM00237">
    <property type="entry name" value="Calx_beta"/>
    <property type="match status" value="3"/>
</dbReference>
<evidence type="ECO:0000259" key="4">
    <source>
        <dbReference type="SMART" id="SM00237"/>
    </source>
</evidence>
<feature type="domain" description="Calx-beta" evidence="4">
    <location>
        <begin position="605"/>
        <end position="707"/>
    </location>
</feature>
<dbReference type="Proteomes" id="UP001174909">
    <property type="component" value="Unassembled WGS sequence"/>
</dbReference>
<evidence type="ECO:0000313" key="6">
    <source>
        <dbReference type="Proteomes" id="UP001174909"/>
    </source>
</evidence>
<dbReference type="InterPro" id="IPR035234">
    <property type="entry name" value="IgGFc-bd_N"/>
</dbReference>
<name>A0AA35S1I6_GEOBA</name>
<dbReference type="InterPro" id="IPR038081">
    <property type="entry name" value="CalX-like_sf"/>
</dbReference>
<organism evidence="5 6">
    <name type="scientific">Geodia barretti</name>
    <name type="common">Barrett's horny sponge</name>
    <dbReference type="NCBI Taxonomy" id="519541"/>
    <lineage>
        <taxon>Eukaryota</taxon>
        <taxon>Metazoa</taxon>
        <taxon>Porifera</taxon>
        <taxon>Demospongiae</taxon>
        <taxon>Heteroscleromorpha</taxon>
        <taxon>Tetractinellida</taxon>
        <taxon>Astrophorina</taxon>
        <taxon>Geodiidae</taxon>
        <taxon>Geodia</taxon>
    </lineage>
</organism>
<dbReference type="EMBL" id="CASHTH010001806">
    <property type="protein sequence ID" value="CAI8020181.1"/>
    <property type="molecule type" value="Genomic_DNA"/>
</dbReference>
<keyword evidence="5" id="KW-0675">Receptor</keyword>
<reference evidence="5" key="1">
    <citation type="submission" date="2023-03" db="EMBL/GenBank/DDBJ databases">
        <authorList>
            <person name="Steffen K."/>
            <person name="Cardenas P."/>
        </authorList>
    </citation>
    <scope>NUCLEOTIDE SEQUENCE</scope>
</reference>
<accession>A0AA35S1I6</accession>
<dbReference type="InterPro" id="IPR003644">
    <property type="entry name" value="Calx_beta"/>
</dbReference>
<keyword evidence="6" id="KW-1185">Reference proteome</keyword>
<dbReference type="GO" id="GO:0007154">
    <property type="term" value="P:cell communication"/>
    <property type="evidence" value="ECO:0007669"/>
    <property type="project" value="InterPro"/>
</dbReference>
<comment type="caution">
    <text evidence="5">The sequence shown here is derived from an EMBL/GenBank/DDBJ whole genome shotgun (WGS) entry which is preliminary data.</text>
</comment>